<evidence type="ECO:0000259" key="1">
    <source>
        <dbReference type="Pfam" id="PF05099"/>
    </source>
</evidence>
<dbReference type="SUPFAM" id="SSF158682">
    <property type="entry name" value="TerB-like"/>
    <property type="match status" value="1"/>
</dbReference>
<accession>A0A382QRL4</accession>
<proteinExistence type="predicted"/>
<dbReference type="InterPro" id="IPR029024">
    <property type="entry name" value="TerB-like"/>
</dbReference>
<protein>
    <recommendedName>
        <fullName evidence="1">Co-chaperone DjlA N-terminal domain-containing protein</fullName>
    </recommendedName>
</protein>
<dbReference type="Pfam" id="PF05099">
    <property type="entry name" value="TerB"/>
    <property type="match status" value="1"/>
</dbReference>
<dbReference type="CDD" id="cd07313">
    <property type="entry name" value="terB_like_2"/>
    <property type="match status" value="1"/>
</dbReference>
<dbReference type="EMBL" id="UINC01115725">
    <property type="protein sequence ID" value="SVC86971.1"/>
    <property type="molecule type" value="Genomic_DNA"/>
</dbReference>
<dbReference type="Gene3D" id="1.10.3680.10">
    <property type="entry name" value="TerB-like"/>
    <property type="match status" value="1"/>
</dbReference>
<feature type="domain" description="Co-chaperone DjlA N-terminal" evidence="1">
    <location>
        <begin position="26"/>
        <end position="143"/>
    </location>
</feature>
<dbReference type="InterPro" id="IPR007791">
    <property type="entry name" value="DjlA_N"/>
</dbReference>
<evidence type="ECO:0000313" key="2">
    <source>
        <dbReference type="EMBL" id="SVC86971.1"/>
    </source>
</evidence>
<dbReference type="AlphaFoldDB" id="A0A382QRL4"/>
<organism evidence="2">
    <name type="scientific">marine metagenome</name>
    <dbReference type="NCBI Taxonomy" id="408172"/>
    <lineage>
        <taxon>unclassified sequences</taxon>
        <taxon>metagenomes</taxon>
        <taxon>ecological metagenomes</taxon>
    </lineage>
</organism>
<reference evidence="2" key="1">
    <citation type="submission" date="2018-05" db="EMBL/GenBank/DDBJ databases">
        <authorList>
            <person name="Lanie J.A."/>
            <person name="Ng W.-L."/>
            <person name="Kazmierczak K.M."/>
            <person name="Andrzejewski T.M."/>
            <person name="Davidsen T.M."/>
            <person name="Wayne K.J."/>
            <person name="Tettelin H."/>
            <person name="Glass J.I."/>
            <person name="Rusch D."/>
            <person name="Podicherti R."/>
            <person name="Tsui H.-C.T."/>
            <person name="Winkler M.E."/>
        </authorList>
    </citation>
    <scope>NUCLEOTIDE SEQUENCE</scope>
</reference>
<name>A0A382QRL4_9ZZZZ</name>
<sequence>MINRIKALFEAPEGGSVEEHSVDEIQLAAAALLVEAACLDESYDEVEREAVRRALTQEFKLSEEECETLILQAEAAQHEATDLYRFIRKFDANFGHAERLRLIEMLWQVVYADGELHAYESNVIRRIGGMLHVTDRERSEARQRVLTAQ</sequence>
<gene>
    <name evidence="2" type="ORF">METZ01_LOCUS339825</name>
</gene>